<evidence type="ECO:0000256" key="1">
    <source>
        <dbReference type="ARBA" id="ARBA00022729"/>
    </source>
</evidence>
<dbReference type="Pfam" id="PF01522">
    <property type="entry name" value="Polysacc_deac_1"/>
    <property type="match status" value="1"/>
</dbReference>
<feature type="domain" description="NodB homology" evidence="3">
    <location>
        <begin position="91"/>
        <end position="334"/>
    </location>
</feature>
<keyword evidence="1 2" id="KW-0732">Signal</keyword>
<dbReference type="GO" id="GO:0043708">
    <property type="term" value="P:cell adhesion involved in biofilm formation"/>
    <property type="evidence" value="ECO:0007669"/>
    <property type="project" value="InterPro"/>
</dbReference>
<evidence type="ECO:0000313" key="4">
    <source>
        <dbReference type="EMBL" id="SKC43693.1"/>
    </source>
</evidence>
<dbReference type="InterPro" id="IPR002509">
    <property type="entry name" value="NODB_dom"/>
</dbReference>
<proteinExistence type="predicted"/>
<dbReference type="Proteomes" id="UP000190341">
    <property type="component" value="Unassembled WGS sequence"/>
</dbReference>
<dbReference type="AlphaFoldDB" id="A0A1T5IXM3"/>
<dbReference type="PANTHER" id="PTHR34216:SF7">
    <property type="entry name" value="POLY-BETA-1,6-N-ACETYL-D-GLUCOSAMINE N-DEACETYLASE"/>
    <property type="match status" value="1"/>
</dbReference>
<protein>
    <submittedName>
        <fullName evidence="4">Poly-beta-1,6-N-acetyl-D-glucosamine N-deacetylase PgaB</fullName>
    </submittedName>
</protein>
<sequence>MVRTHSALLLIALLLATLMAGKVAAHPPAPQRFVAIALHDVVDNPAELDDDGVTSDQLGGFFEWLAGNDWTAISLDDIERARRGLQPLPPRAVLLTVDDGYRSLYTRVYPLALAYRTPVVAALVGDWMDTPAGDSVEYGQQRVPRSHFITWAQAREMQASGLIEFASHSQGLHALLPANPQGNLLPAAQTRQYAHGRYETDAQFRARIRADLVRARTRMQQELGRAPRALVWPYGRYNQAALEEASSLGFQFALTLARGPADAAHPLHISRFMPAGDKNLGLMIHDLRMAEPWPPARRLVEVDPQSFVGADAEATNQKLGQLIEQLVALGATHVLLDAVSLSNDGRVQSAWFPTSQVPVEQDLLSRFSAQMSARAGVQIVARLPHAAALATLGDSRQVLALYADLASHVPFDALLLEGMQAPVLYPARPDDAPWDVRERRDAIAQVEGVGGDALALQAFRLAERARPGLELFWLAPDTAAQLPASGIAELTLVARRLQAPGRSPAFVLDAPLSRRTGILWSADSPAAPALFVRSIRAFQAQGGTEFGWQADYPHSGLPPLSIAPEFSARDSLPPGYAP</sequence>
<dbReference type="NCBIfam" id="TIGR03938">
    <property type="entry name" value="deacetyl_PgaB"/>
    <property type="match status" value="1"/>
</dbReference>
<dbReference type="RefSeq" id="WP_079722729.1">
    <property type="nucleotide sequence ID" value="NZ_BMCL01000003.1"/>
</dbReference>
<dbReference type="STRING" id="428993.SAMN06296058_0313"/>
<name>A0A1T5IXM3_9GAMM</name>
<dbReference type="InterPro" id="IPR051398">
    <property type="entry name" value="Polysacch_Deacetylase"/>
</dbReference>
<keyword evidence="5" id="KW-1185">Reference proteome</keyword>
<dbReference type="GO" id="GO:0016810">
    <property type="term" value="F:hydrolase activity, acting on carbon-nitrogen (but not peptide) bonds"/>
    <property type="evidence" value="ECO:0007669"/>
    <property type="project" value="InterPro"/>
</dbReference>
<dbReference type="GO" id="GO:0005975">
    <property type="term" value="P:carbohydrate metabolic process"/>
    <property type="evidence" value="ECO:0007669"/>
    <property type="project" value="InterPro"/>
</dbReference>
<feature type="signal peptide" evidence="2">
    <location>
        <begin position="1"/>
        <end position="25"/>
    </location>
</feature>
<dbReference type="EMBL" id="FUZV01000001">
    <property type="protein sequence ID" value="SKC43693.1"/>
    <property type="molecule type" value="Genomic_DNA"/>
</dbReference>
<dbReference type="Gene3D" id="3.20.20.80">
    <property type="entry name" value="Glycosidases"/>
    <property type="match status" value="1"/>
</dbReference>
<dbReference type="Pfam" id="PF14883">
    <property type="entry name" value="GHL13"/>
    <property type="match status" value="1"/>
</dbReference>
<dbReference type="OrthoDB" id="9814639at2"/>
<evidence type="ECO:0000256" key="2">
    <source>
        <dbReference type="SAM" id="SignalP"/>
    </source>
</evidence>
<dbReference type="InterPro" id="IPR011330">
    <property type="entry name" value="Glyco_hydro/deAcase_b/a-brl"/>
</dbReference>
<feature type="chain" id="PRO_5012436919" evidence="2">
    <location>
        <begin position="26"/>
        <end position="578"/>
    </location>
</feature>
<dbReference type="InterPro" id="IPR032772">
    <property type="entry name" value="PGA_deacetylase_PgaB_C"/>
</dbReference>
<dbReference type="PROSITE" id="PS51677">
    <property type="entry name" value="NODB"/>
    <property type="match status" value="1"/>
</dbReference>
<organism evidence="4 5">
    <name type="scientific">Pseudoxanthomonas indica</name>
    <dbReference type="NCBI Taxonomy" id="428993"/>
    <lineage>
        <taxon>Bacteria</taxon>
        <taxon>Pseudomonadati</taxon>
        <taxon>Pseudomonadota</taxon>
        <taxon>Gammaproteobacteria</taxon>
        <taxon>Lysobacterales</taxon>
        <taxon>Lysobacteraceae</taxon>
        <taxon>Pseudoxanthomonas</taxon>
    </lineage>
</organism>
<reference evidence="4 5" key="1">
    <citation type="submission" date="2017-02" db="EMBL/GenBank/DDBJ databases">
        <authorList>
            <person name="Peterson S.W."/>
        </authorList>
    </citation>
    <scope>NUCLEOTIDE SEQUENCE [LARGE SCALE GENOMIC DNA]</scope>
    <source>
        <strain evidence="4 5">P15</strain>
    </source>
</reference>
<accession>A0A1T5IXM3</accession>
<dbReference type="InterPro" id="IPR023854">
    <property type="entry name" value="PGA_deacetylase_PgaB"/>
</dbReference>
<gene>
    <name evidence="4" type="ORF">SAMN06296058_0313</name>
</gene>
<evidence type="ECO:0000313" key="5">
    <source>
        <dbReference type="Proteomes" id="UP000190341"/>
    </source>
</evidence>
<dbReference type="SUPFAM" id="SSF88713">
    <property type="entry name" value="Glycoside hydrolase/deacetylase"/>
    <property type="match status" value="1"/>
</dbReference>
<dbReference type="Gene3D" id="3.20.20.370">
    <property type="entry name" value="Glycoside hydrolase/deacetylase"/>
    <property type="match status" value="1"/>
</dbReference>
<evidence type="ECO:0000259" key="3">
    <source>
        <dbReference type="PROSITE" id="PS51677"/>
    </source>
</evidence>
<dbReference type="PANTHER" id="PTHR34216">
    <property type="match status" value="1"/>
</dbReference>